<dbReference type="EMBL" id="AP024849">
    <property type="protein sequence ID" value="BCZ49031.1"/>
    <property type="molecule type" value="Genomic_DNA"/>
</dbReference>
<dbReference type="InterPro" id="IPR051783">
    <property type="entry name" value="NAD(P)-dependent_oxidoreduct"/>
</dbReference>
<feature type="domain" description="NAD(P)-binding" evidence="1">
    <location>
        <begin position="6"/>
        <end position="139"/>
    </location>
</feature>
<accession>A0ABN6J4Z4</accession>
<organism evidence="2 3">
    <name type="scientific">Clostridium gelidum</name>
    <dbReference type="NCBI Taxonomy" id="704125"/>
    <lineage>
        <taxon>Bacteria</taxon>
        <taxon>Bacillati</taxon>
        <taxon>Bacillota</taxon>
        <taxon>Clostridia</taxon>
        <taxon>Eubacteriales</taxon>
        <taxon>Clostridiaceae</taxon>
        <taxon>Clostridium</taxon>
    </lineage>
</organism>
<dbReference type="InterPro" id="IPR036291">
    <property type="entry name" value="NAD(P)-bd_dom_sf"/>
</dbReference>
<dbReference type="InterPro" id="IPR016040">
    <property type="entry name" value="NAD(P)-bd_dom"/>
</dbReference>
<dbReference type="PANTHER" id="PTHR48079:SF6">
    <property type="entry name" value="NAD(P)-BINDING DOMAIN-CONTAINING PROTEIN-RELATED"/>
    <property type="match status" value="1"/>
</dbReference>
<gene>
    <name evidence="2" type="ORF">psyc5s11_50980</name>
</gene>
<protein>
    <submittedName>
        <fullName evidence="2">Epimerase</fullName>
    </submittedName>
</protein>
<dbReference type="Proteomes" id="UP000824633">
    <property type="component" value="Chromosome"/>
</dbReference>
<evidence type="ECO:0000313" key="3">
    <source>
        <dbReference type="Proteomes" id="UP000824633"/>
    </source>
</evidence>
<dbReference type="Pfam" id="PF13460">
    <property type="entry name" value="NAD_binding_10"/>
    <property type="match status" value="1"/>
</dbReference>
<proteinExistence type="predicted"/>
<sequence>MLLVTGITGHSGRYFLQELIKNKYDGCIRCIIRETSDSLLLDSCGLNIDKVIGDLSDQEFMNKAMVGIDTVVHIGSIFYSVTLTRAAVKNNVKRAIIIHTTGIYSRYKSASEEYKSIELTMEKIIKQSNSTIGLIYLRPTMIYGYINDRNMIVFIKMVDKLRLFPIIDYGKNLLQPVSGRDLGKAYYQLLIKSEIISGDYVLSGEKPISMLEMFKSISYNLNKKTTFISVPLGLGVFMARCLKVCTFGKVDYIEKVQRMGEDRNFPHDQAKRDFGYKPMPFNDELKIEIEEYLNTVK</sequence>
<dbReference type="RefSeq" id="WP_224035244.1">
    <property type="nucleotide sequence ID" value="NZ_AP024849.1"/>
</dbReference>
<evidence type="ECO:0000313" key="2">
    <source>
        <dbReference type="EMBL" id="BCZ49031.1"/>
    </source>
</evidence>
<dbReference type="PANTHER" id="PTHR48079">
    <property type="entry name" value="PROTEIN YEEZ"/>
    <property type="match status" value="1"/>
</dbReference>
<evidence type="ECO:0000259" key="1">
    <source>
        <dbReference type="Pfam" id="PF13460"/>
    </source>
</evidence>
<dbReference type="SUPFAM" id="SSF51735">
    <property type="entry name" value="NAD(P)-binding Rossmann-fold domains"/>
    <property type="match status" value="1"/>
</dbReference>
<reference evidence="3" key="1">
    <citation type="submission" date="2021-07" db="EMBL/GenBank/DDBJ databases">
        <title>Complete genome sequencing of a Clostridium isolate.</title>
        <authorList>
            <person name="Ueki A."/>
            <person name="Tonouchi A."/>
        </authorList>
    </citation>
    <scope>NUCLEOTIDE SEQUENCE [LARGE SCALE GENOMIC DNA]</scope>
    <source>
        <strain evidence="3">C5S11</strain>
    </source>
</reference>
<keyword evidence="3" id="KW-1185">Reference proteome</keyword>
<dbReference type="Gene3D" id="3.40.50.720">
    <property type="entry name" value="NAD(P)-binding Rossmann-like Domain"/>
    <property type="match status" value="1"/>
</dbReference>
<name>A0ABN6J4Z4_9CLOT</name>